<dbReference type="GO" id="GO:0005739">
    <property type="term" value="C:mitochondrion"/>
    <property type="evidence" value="ECO:0007669"/>
    <property type="project" value="TreeGrafter"/>
</dbReference>
<feature type="domain" description="Iron-binding zinc finger CDGSH type" evidence="6">
    <location>
        <begin position="43"/>
        <end position="80"/>
    </location>
</feature>
<dbReference type="PANTHER" id="PTHR46491:SF3">
    <property type="entry name" value="CDGSH IRON-SULFUR DOMAIN-CONTAINING PROTEIN 3, MITOCHONDRIAL"/>
    <property type="match status" value="1"/>
</dbReference>
<proteinExistence type="predicted"/>
<accession>A0AAV7Q504</accession>
<dbReference type="EMBL" id="JANPWB010000010">
    <property type="protein sequence ID" value="KAJ1135398.1"/>
    <property type="molecule type" value="Genomic_DNA"/>
</dbReference>
<evidence type="ECO:0000256" key="3">
    <source>
        <dbReference type="ARBA" id="ARBA00023004"/>
    </source>
</evidence>
<evidence type="ECO:0000256" key="5">
    <source>
        <dbReference type="ARBA" id="ARBA00034078"/>
    </source>
</evidence>
<keyword evidence="4" id="KW-0411">Iron-sulfur</keyword>
<dbReference type="SMART" id="SM00704">
    <property type="entry name" value="ZnF_CDGSH"/>
    <property type="match status" value="2"/>
</dbReference>
<dbReference type="Proteomes" id="UP001066276">
    <property type="component" value="Chromosome 6"/>
</dbReference>
<organism evidence="7 8">
    <name type="scientific">Pleurodeles waltl</name>
    <name type="common">Iberian ribbed newt</name>
    <dbReference type="NCBI Taxonomy" id="8319"/>
    <lineage>
        <taxon>Eukaryota</taxon>
        <taxon>Metazoa</taxon>
        <taxon>Chordata</taxon>
        <taxon>Craniata</taxon>
        <taxon>Vertebrata</taxon>
        <taxon>Euteleostomi</taxon>
        <taxon>Amphibia</taxon>
        <taxon>Batrachia</taxon>
        <taxon>Caudata</taxon>
        <taxon>Salamandroidea</taxon>
        <taxon>Salamandridae</taxon>
        <taxon>Pleurodelinae</taxon>
        <taxon>Pleurodeles</taxon>
    </lineage>
</organism>
<comment type="cofactor">
    <cofactor evidence="5">
        <name>[2Fe-2S] cluster</name>
        <dbReference type="ChEBI" id="CHEBI:190135"/>
    </cofactor>
</comment>
<evidence type="ECO:0000259" key="6">
    <source>
        <dbReference type="SMART" id="SM00704"/>
    </source>
</evidence>
<keyword evidence="1" id="KW-0001">2Fe-2S</keyword>
<dbReference type="GO" id="GO:0051537">
    <property type="term" value="F:2 iron, 2 sulfur cluster binding"/>
    <property type="evidence" value="ECO:0007669"/>
    <property type="project" value="UniProtKB-KW"/>
</dbReference>
<gene>
    <name evidence="7" type="ORF">NDU88_001838</name>
</gene>
<name>A0AAV7Q504_PLEWA</name>
<evidence type="ECO:0000256" key="1">
    <source>
        <dbReference type="ARBA" id="ARBA00022714"/>
    </source>
</evidence>
<protein>
    <recommendedName>
        <fullName evidence="6">Iron-binding zinc finger CDGSH type domain-containing protein</fullName>
    </recommendedName>
</protein>
<evidence type="ECO:0000313" key="7">
    <source>
        <dbReference type="EMBL" id="KAJ1135398.1"/>
    </source>
</evidence>
<evidence type="ECO:0000256" key="4">
    <source>
        <dbReference type="ARBA" id="ARBA00023014"/>
    </source>
</evidence>
<comment type="caution">
    <text evidence="7">The sequence shown here is derived from an EMBL/GenBank/DDBJ whole genome shotgun (WGS) entry which is preliminary data.</text>
</comment>
<dbReference type="InterPro" id="IPR052950">
    <property type="entry name" value="CISD"/>
</dbReference>
<feature type="domain" description="Iron-binding zinc finger CDGSH type" evidence="6">
    <location>
        <begin position="81"/>
        <end position="118"/>
    </location>
</feature>
<dbReference type="Pfam" id="PF09360">
    <property type="entry name" value="zf-CDGSH"/>
    <property type="match status" value="2"/>
</dbReference>
<dbReference type="InterPro" id="IPR018967">
    <property type="entry name" value="FeS-contain_CDGSH-typ"/>
</dbReference>
<evidence type="ECO:0000313" key="8">
    <source>
        <dbReference type="Proteomes" id="UP001066276"/>
    </source>
</evidence>
<dbReference type="AlphaFoldDB" id="A0AAV7Q504"/>
<keyword evidence="2" id="KW-0479">Metal-binding</keyword>
<dbReference type="InterPro" id="IPR042216">
    <property type="entry name" value="MitoNEET_CISD"/>
</dbReference>
<keyword evidence="8" id="KW-1185">Reference proteome</keyword>
<reference evidence="7" key="1">
    <citation type="journal article" date="2022" name="bioRxiv">
        <title>Sequencing and chromosome-scale assembly of the giantPleurodeles waltlgenome.</title>
        <authorList>
            <person name="Brown T."/>
            <person name="Elewa A."/>
            <person name="Iarovenko S."/>
            <person name="Subramanian E."/>
            <person name="Araus A.J."/>
            <person name="Petzold A."/>
            <person name="Susuki M."/>
            <person name="Suzuki K.-i.T."/>
            <person name="Hayashi T."/>
            <person name="Toyoda A."/>
            <person name="Oliveira C."/>
            <person name="Osipova E."/>
            <person name="Leigh N.D."/>
            <person name="Simon A."/>
            <person name="Yun M.H."/>
        </authorList>
    </citation>
    <scope>NUCLEOTIDE SEQUENCE</scope>
    <source>
        <strain evidence="7">20211129_DDA</strain>
        <tissue evidence="7">Liver</tissue>
    </source>
</reference>
<dbReference type="PANTHER" id="PTHR46491">
    <property type="entry name" value="CDGSH IRON SULFUR DOMAIN PROTEIN HOMOLOG"/>
    <property type="match status" value="1"/>
</dbReference>
<keyword evidence="3" id="KW-0408">Iron</keyword>
<dbReference type="Gene3D" id="3.40.5.90">
    <property type="entry name" value="CDGSH iron-sulfur domain, mitoNEET-type"/>
    <property type="match status" value="2"/>
</dbReference>
<evidence type="ECO:0000256" key="2">
    <source>
        <dbReference type="ARBA" id="ARBA00022723"/>
    </source>
</evidence>
<sequence length="120" mass="13501">MLRWALCAVRRPARALTWFGRIGSCQVRWFTDGSAPAPVIAAKHPFQVDLTAEKRYAWCACGHSKKQPFCDGSHKKASPSFSPLRFVVEESKTVWLCGCKQTKNQPYCDGTHKSELVQKS</sequence>
<dbReference type="GO" id="GO:0046872">
    <property type="term" value="F:metal ion binding"/>
    <property type="evidence" value="ECO:0007669"/>
    <property type="project" value="UniProtKB-KW"/>
</dbReference>